<reference evidence="2 3" key="1">
    <citation type="submission" date="2024-04" db="EMBL/GenBank/DDBJ databases">
        <authorList>
            <person name="Fracassetti M."/>
        </authorList>
    </citation>
    <scope>NUCLEOTIDE SEQUENCE [LARGE SCALE GENOMIC DNA]</scope>
</reference>
<accession>A0AAV2CNX2</accession>
<evidence type="ECO:0000313" key="3">
    <source>
        <dbReference type="Proteomes" id="UP001497516"/>
    </source>
</evidence>
<name>A0AAV2CNX2_9ROSI</name>
<feature type="region of interest" description="Disordered" evidence="1">
    <location>
        <begin position="79"/>
        <end position="121"/>
    </location>
</feature>
<dbReference type="Proteomes" id="UP001497516">
    <property type="component" value="Chromosome 1"/>
</dbReference>
<evidence type="ECO:0000256" key="1">
    <source>
        <dbReference type="SAM" id="MobiDB-lite"/>
    </source>
</evidence>
<proteinExistence type="predicted"/>
<feature type="compositionally biased region" description="Polar residues" evidence="1">
    <location>
        <begin position="111"/>
        <end position="121"/>
    </location>
</feature>
<protein>
    <submittedName>
        <fullName evidence="2">Uncharacterized protein</fullName>
    </submittedName>
</protein>
<keyword evidence="3" id="KW-1185">Reference proteome</keyword>
<evidence type="ECO:0000313" key="2">
    <source>
        <dbReference type="EMBL" id="CAL1358284.1"/>
    </source>
</evidence>
<gene>
    <name evidence="2" type="ORF">LTRI10_LOCUS5844</name>
</gene>
<organism evidence="2 3">
    <name type="scientific">Linum trigynum</name>
    <dbReference type="NCBI Taxonomy" id="586398"/>
    <lineage>
        <taxon>Eukaryota</taxon>
        <taxon>Viridiplantae</taxon>
        <taxon>Streptophyta</taxon>
        <taxon>Embryophyta</taxon>
        <taxon>Tracheophyta</taxon>
        <taxon>Spermatophyta</taxon>
        <taxon>Magnoliopsida</taxon>
        <taxon>eudicotyledons</taxon>
        <taxon>Gunneridae</taxon>
        <taxon>Pentapetalae</taxon>
        <taxon>rosids</taxon>
        <taxon>fabids</taxon>
        <taxon>Malpighiales</taxon>
        <taxon>Linaceae</taxon>
        <taxon>Linum</taxon>
    </lineage>
</organism>
<feature type="compositionally biased region" description="Polar residues" evidence="1">
    <location>
        <begin position="32"/>
        <end position="47"/>
    </location>
</feature>
<dbReference type="AlphaFoldDB" id="A0AAV2CNX2"/>
<feature type="region of interest" description="Disordered" evidence="1">
    <location>
        <begin position="19"/>
        <end position="47"/>
    </location>
</feature>
<dbReference type="EMBL" id="OZ034813">
    <property type="protein sequence ID" value="CAL1358284.1"/>
    <property type="molecule type" value="Genomic_DNA"/>
</dbReference>
<sequence length="121" mass="12926">MTSVGEVVQCIPLEAPLAVSDSQPIDADSKSYGVTTRPNESVTASNPSFVDGVATKDIHIDPITSLSIRIFLSEFALNPPDPDSKLHSKGKPTNSNKPGAPRRSDIDQHDNNINVMNGRSS</sequence>